<evidence type="ECO:0000256" key="2">
    <source>
        <dbReference type="ARBA" id="ARBA00022803"/>
    </source>
</evidence>
<evidence type="ECO:0000256" key="1">
    <source>
        <dbReference type="ARBA" id="ARBA00022737"/>
    </source>
</evidence>
<protein>
    <submittedName>
        <fullName evidence="5">Glycosyl transferase family 2</fullName>
    </submittedName>
</protein>
<sequence length="596" mass="67046">MSISLCMIVKNEEENLTRCLNSVKDLVSEIILVDTGSTDRTVSIARDFGASFFSYRWNDSFSDARNYALSKAAGSWILVMDADEELEPEDRSALIALAREEDGASEVFCGKTLCYSGDRADCCNLLVTMNVRLIRNGKGYRYVGRVHEQLSGPEGPPRMTASGIRFYHYGYLSSQIEKKEKHGRNIALIQKELEDSPGNGFMLFNLGNEYLALGKAEDAMDCYRESYRTLDPAYGYGTMLLTRMILCCEQLGRDEDQARYILEGLRLYPRLTDFEYLRACMLHRQGKLLKAVRSCRKCIRMGPPPSDMNSVYGVSSFKPYHRLSVLYEQLGEPELALRYCRKAIRLNPRDREAFARMAYLLFAKGCTPVQVKSSLLRLSDKDFCSFLMLSDLFYDRRMYLEALQFAVRAQKRAPACCTAARYDEGVCRFFLGQYRRAYRCLSRTPDVRADSRAAFFRALCSLVDPSAAPVETDELSFGLSAADAAAATAFRALLKGEPCPILSKNRKEPHLCADSIFGLLEILLRGGLLNEFTKAVQLLNQIDDRGVLIRLGKLCYRYGYAELACRELKRSICVTGEIDAEGLSILSKTLAAAAKG</sequence>
<evidence type="ECO:0000313" key="6">
    <source>
        <dbReference type="Proteomes" id="UP000469440"/>
    </source>
</evidence>
<dbReference type="GO" id="GO:0016740">
    <property type="term" value="F:transferase activity"/>
    <property type="evidence" value="ECO:0007669"/>
    <property type="project" value="UniProtKB-KW"/>
</dbReference>
<dbReference type="SUPFAM" id="SSF53448">
    <property type="entry name" value="Nucleotide-diphospho-sugar transferases"/>
    <property type="match status" value="1"/>
</dbReference>
<dbReference type="InterPro" id="IPR001173">
    <property type="entry name" value="Glyco_trans_2-like"/>
</dbReference>
<dbReference type="Proteomes" id="UP000469440">
    <property type="component" value="Unassembled WGS sequence"/>
</dbReference>
<comment type="caution">
    <text evidence="5">The sequence shown here is derived from an EMBL/GenBank/DDBJ whole genome shotgun (WGS) entry which is preliminary data.</text>
</comment>
<keyword evidence="1" id="KW-0677">Repeat</keyword>
<dbReference type="PANTHER" id="PTHR43630:SF2">
    <property type="entry name" value="GLYCOSYLTRANSFERASE"/>
    <property type="match status" value="1"/>
</dbReference>
<dbReference type="CDD" id="cd02511">
    <property type="entry name" value="Beta4Glucosyltransferase"/>
    <property type="match status" value="1"/>
</dbReference>
<gene>
    <name evidence="5" type="ORF">CAFE_19450</name>
</gene>
<feature type="repeat" description="TPR" evidence="3">
    <location>
        <begin position="317"/>
        <end position="350"/>
    </location>
</feature>
<evidence type="ECO:0000256" key="3">
    <source>
        <dbReference type="PROSITE-ProRule" id="PRU00339"/>
    </source>
</evidence>
<proteinExistence type="predicted"/>
<feature type="domain" description="Glycosyltransferase 2-like" evidence="4">
    <location>
        <begin position="4"/>
        <end position="102"/>
    </location>
</feature>
<dbReference type="OrthoDB" id="9815923at2"/>
<dbReference type="InterPro" id="IPR029044">
    <property type="entry name" value="Nucleotide-diphossugar_trans"/>
</dbReference>
<dbReference type="InterPro" id="IPR019734">
    <property type="entry name" value="TPR_rpt"/>
</dbReference>
<evidence type="ECO:0000313" key="5">
    <source>
        <dbReference type="EMBL" id="MVB11237.1"/>
    </source>
</evidence>
<dbReference type="Gene3D" id="3.90.550.10">
    <property type="entry name" value="Spore Coat Polysaccharide Biosynthesis Protein SpsA, Chain A"/>
    <property type="match status" value="1"/>
</dbReference>
<reference evidence="5 6" key="1">
    <citation type="submission" date="2019-09" db="EMBL/GenBank/DDBJ databases">
        <title>Genome sequence of Clostridium sp. EA1.</title>
        <authorList>
            <person name="Poehlein A."/>
            <person name="Bengelsdorf F.R."/>
            <person name="Daniel R."/>
        </authorList>
    </citation>
    <scope>NUCLEOTIDE SEQUENCE [LARGE SCALE GENOMIC DNA]</scope>
    <source>
        <strain evidence="5 6">EA1</strain>
    </source>
</reference>
<dbReference type="PROSITE" id="PS50005">
    <property type="entry name" value="TPR"/>
    <property type="match status" value="1"/>
</dbReference>
<dbReference type="RefSeq" id="WP_066649779.1">
    <property type="nucleotide sequence ID" value="NZ_VWXL01000053.1"/>
</dbReference>
<dbReference type="Pfam" id="PF07719">
    <property type="entry name" value="TPR_2"/>
    <property type="match status" value="1"/>
</dbReference>
<evidence type="ECO:0000259" key="4">
    <source>
        <dbReference type="Pfam" id="PF00535"/>
    </source>
</evidence>
<dbReference type="EMBL" id="VWXL01000053">
    <property type="protein sequence ID" value="MVB11237.1"/>
    <property type="molecule type" value="Genomic_DNA"/>
</dbReference>
<keyword evidence="2 3" id="KW-0802">TPR repeat</keyword>
<dbReference type="SMART" id="SM00028">
    <property type="entry name" value="TPR"/>
    <property type="match status" value="4"/>
</dbReference>
<dbReference type="InterPro" id="IPR013105">
    <property type="entry name" value="TPR_2"/>
</dbReference>
<keyword evidence="5" id="KW-0808">Transferase</keyword>
<dbReference type="InterPro" id="IPR011990">
    <property type="entry name" value="TPR-like_helical_dom_sf"/>
</dbReference>
<dbReference type="Pfam" id="PF13181">
    <property type="entry name" value="TPR_8"/>
    <property type="match status" value="1"/>
</dbReference>
<dbReference type="PANTHER" id="PTHR43630">
    <property type="entry name" value="POLY-BETA-1,6-N-ACETYL-D-GLUCOSAMINE SYNTHASE"/>
    <property type="match status" value="1"/>
</dbReference>
<accession>A0A6N8I0I7</accession>
<dbReference type="SUPFAM" id="SSF48452">
    <property type="entry name" value="TPR-like"/>
    <property type="match status" value="2"/>
</dbReference>
<organism evidence="5 6">
    <name type="scientific">Caproicibacter fermentans</name>
    <dbReference type="NCBI Taxonomy" id="2576756"/>
    <lineage>
        <taxon>Bacteria</taxon>
        <taxon>Bacillati</taxon>
        <taxon>Bacillota</taxon>
        <taxon>Clostridia</taxon>
        <taxon>Eubacteriales</taxon>
        <taxon>Acutalibacteraceae</taxon>
        <taxon>Caproicibacter</taxon>
    </lineage>
</organism>
<dbReference type="AlphaFoldDB" id="A0A6N8I0I7"/>
<keyword evidence="6" id="KW-1185">Reference proteome</keyword>
<dbReference type="Gene3D" id="1.25.40.10">
    <property type="entry name" value="Tetratricopeptide repeat domain"/>
    <property type="match status" value="1"/>
</dbReference>
<name>A0A6N8I0I7_9FIRM</name>
<dbReference type="Pfam" id="PF00535">
    <property type="entry name" value="Glycos_transf_2"/>
    <property type="match status" value="1"/>
</dbReference>